<dbReference type="Proteomes" id="UP001595685">
    <property type="component" value="Unassembled WGS sequence"/>
</dbReference>
<dbReference type="RefSeq" id="WP_340289088.1">
    <property type="nucleotide sequence ID" value="NZ_JBBEOI010000005.1"/>
</dbReference>
<sequence length="277" mass="28491">MYLRTSRRAGVMLAAVAVTATMLVTPAQASTTSIHSTISAAEAAVPAATVTPDITSVAPAPAGAGVRLGGLDVAFDGGGATSTSGELLLSGGSSMTYAADDLGEGNARLSAVLQNSSARASWTFRGAELQTFTEAGIQTISVVKDNELVGTIEAPWAVDANGVAVPTHYEVRGPKLIQVVETDANTAFPVVADPTVKTRWYGFTWYFTKNESYIMMGNALGCVGLLNKSPHPAGKALALGCGVFAGISTGQLAGGKCLRVNHHPLPGNAMYPWFGTC</sequence>
<protein>
    <submittedName>
        <fullName evidence="2">Uncharacterized protein</fullName>
    </submittedName>
</protein>
<dbReference type="EMBL" id="JBHRWW010000001">
    <property type="protein sequence ID" value="MFC3686752.1"/>
    <property type="molecule type" value="Genomic_DNA"/>
</dbReference>
<feature type="chain" id="PRO_5045613008" evidence="1">
    <location>
        <begin position="30"/>
        <end position="277"/>
    </location>
</feature>
<name>A0ABV7WCN2_9MICO</name>
<reference evidence="3" key="1">
    <citation type="journal article" date="2019" name="Int. J. Syst. Evol. Microbiol.">
        <title>The Global Catalogue of Microorganisms (GCM) 10K type strain sequencing project: providing services to taxonomists for standard genome sequencing and annotation.</title>
        <authorList>
            <consortium name="The Broad Institute Genomics Platform"/>
            <consortium name="The Broad Institute Genome Sequencing Center for Infectious Disease"/>
            <person name="Wu L."/>
            <person name="Ma J."/>
        </authorList>
    </citation>
    <scope>NUCLEOTIDE SEQUENCE [LARGE SCALE GENOMIC DNA]</scope>
    <source>
        <strain evidence="3">NCAIM B.02333</strain>
    </source>
</reference>
<comment type="caution">
    <text evidence="2">The sequence shown here is derived from an EMBL/GenBank/DDBJ whole genome shotgun (WGS) entry which is preliminary data.</text>
</comment>
<evidence type="ECO:0000256" key="1">
    <source>
        <dbReference type="SAM" id="SignalP"/>
    </source>
</evidence>
<evidence type="ECO:0000313" key="2">
    <source>
        <dbReference type="EMBL" id="MFC3686752.1"/>
    </source>
</evidence>
<gene>
    <name evidence="2" type="ORF">ACFOLH_00180</name>
</gene>
<keyword evidence="3" id="KW-1185">Reference proteome</keyword>
<feature type="signal peptide" evidence="1">
    <location>
        <begin position="1"/>
        <end position="29"/>
    </location>
</feature>
<organism evidence="2 3">
    <name type="scientific">Aquipuribacter hungaricus</name>
    <dbReference type="NCBI Taxonomy" id="545624"/>
    <lineage>
        <taxon>Bacteria</taxon>
        <taxon>Bacillati</taxon>
        <taxon>Actinomycetota</taxon>
        <taxon>Actinomycetes</taxon>
        <taxon>Micrococcales</taxon>
        <taxon>Intrasporangiaceae</taxon>
        <taxon>Aquipuribacter</taxon>
    </lineage>
</organism>
<evidence type="ECO:0000313" key="3">
    <source>
        <dbReference type="Proteomes" id="UP001595685"/>
    </source>
</evidence>
<proteinExistence type="predicted"/>
<keyword evidence="1" id="KW-0732">Signal</keyword>
<accession>A0ABV7WCN2</accession>